<proteinExistence type="predicted"/>
<dbReference type="PANTHER" id="PTHR35848:SF6">
    <property type="entry name" value="CUPIN TYPE-2 DOMAIN-CONTAINING PROTEIN"/>
    <property type="match status" value="1"/>
</dbReference>
<dbReference type="Pfam" id="PF07883">
    <property type="entry name" value="Cupin_2"/>
    <property type="match status" value="1"/>
</dbReference>
<dbReference type="InterPro" id="IPR051610">
    <property type="entry name" value="GPI/OXD"/>
</dbReference>
<evidence type="ECO:0000313" key="3">
    <source>
        <dbReference type="EMBL" id="MPN16771.1"/>
    </source>
</evidence>
<dbReference type="EMBL" id="VSSQ01063771">
    <property type="protein sequence ID" value="MPN16771.1"/>
    <property type="molecule type" value="Genomic_DNA"/>
</dbReference>
<keyword evidence="1" id="KW-0479">Metal-binding</keyword>
<dbReference type="AlphaFoldDB" id="A0A645FQT5"/>
<reference evidence="3" key="1">
    <citation type="submission" date="2019-08" db="EMBL/GenBank/DDBJ databases">
        <authorList>
            <person name="Kucharzyk K."/>
            <person name="Murdoch R.W."/>
            <person name="Higgins S."/>
            <person name="Loffler F."/>
        </authorList>
    </citation>
    <scope>NUCLEOTIDE SEQUENCE</scope>
</reference>
<dbReference type="GO" id="GO:0046872">
    <property type="term" value="F:metal ion binding"/>
    <property type="evidence" value="ECO:0007669"/>
    <property type="project" value="UniProtKB-KW"/>
</dbReference>
<dbReference type="SUPFAM" id="SSF51182">
    <property type="entry name" value="RmlC-like cupins"/>
    <property type="match status" value="1"/>
</dbReference>
<feature type="domain" description="Cupin type-2" evidence="2">
    <location>
        <begin position="43"/>
        <end position="114"/>
    </location>
</feature>
<evidence type="ECO:0000259" key="2">
    <source>
        <dbReference type="Pfam" id="PF07883"/>
    </source>
</evidence>
<dbReference type="InterPro" id="IPR011051">
    <property type="entry name" value="RmlC_Cupin_sf"/>
</dbReference>
<protein>
    <recommendedName>
        <fullName evidence="2">Cupin type-2 domain-containing protein</fullName>
    </recommendedName>
</protein>
<dbReference type="PANTHER" id="PTHR35848">
    <property type="entry name" value="OXALATE-BINDING PROTEIN"/>
    <property type="match status" value="1"/>
</dbReference>
<dbReference type="Gene3D" id="2.60.120.10">
    <property type="entry name" value="Jelly Rolls"/>
    <property type="match status" value="1"/>
</dbReference>
<sequence>MPIIRHTNSADATWTRRAEHPGLEFEKQELVGKSDAQQCTVSLMKIPPHQAAFPYHYHILNEENFFILNGKGLLRTPDGEQEVLPGDYIFFPRGEDGAHKLTNISDTEPLIYIDFDTSNIPEICFYPDSEKIGVWCTDIRQLYFTRDQVGYYDGE</sequence>
<name>A0A645FQT5_9ZZZZ</name>
<dbReference type="InterPro" id="IPR013096">
    <property type="entry name" value="Cupin_2"/>
</dbReference>
<comment type="caution">
    <text evidence="3">The sequence shown here is derived from an EMBL/GenBank/DDBJ whole genome shotgun (WGS) entry which is preliminary data.</text>
</comment>
<accession>A0A645FQT5</accession>
<gene>
    <name evidence="3" type="ORF">SDC9_164117</name>
</gene>
<organism evidence="3">
    <name type="scientific">bioreactor metagenome</name>
    <dbReference type="NCBI Taxonomy" id="1076179"/>
    <lineage>
        <taxon>unclassified sequences</taxon>
        <taxon>metagenomes</taxon>
        <taxon>ecological metagenomes</taxon>
    </lineage>
</organism>
<dbReference type="InterPro" id="IPR014710">
    <property type="entry name" value="RmlC-like_jellyroll"/>
</dbReference>
<evidence type="ECO:0000256" key="1">
    <source>
        <dbReference type="ARBA" id="ARBA00022723"/>
    </source>
</evidence>